<dbReference type="InterPro" id="IPR058525">
    <property type="entry name" value="DUF8212"/>
</dbReference>
<gene>
    <name evidence="3" type="primary">I1S7N4</name>
</gene>
<accession>A0A5K1JVR8</accession>
<feature type="compositionally biased region" description="Basic and acidic residues" evidence="1">
    <location>
        <begin position="429"/>
        <end position="446"/>
    </location>
</feature>
<name>A0A5K1JVR8_9APHY</name>
<sequence>MSWAAQRKTKRVEDEAYCLMGLFGVNMPTNYGEGKRAFLRLQYEIMQHKECDMSLFAFGEPIMPNEIIRDGILFEGNKEKIDRDNPWQYLLADSPRQFRHSFRYIPDLGSNAIQRYPPPRGSSTAGPFDRIELPRATATSYGVKFRLPVAIVDDVTIAVILCQAGARHFGLFLTRDDRAKDPQRPRYFLGRGYTRSATGPAIYLARMCDLGGDLYNLTFKGKRVEASWSTIYLIPTATDLDSESATSPNLLINCDPRSRFQLPRWLVDRFTGLRFEVGEAQYSDTLQIIRIVHRSEGRIYLCIGKCTEQHRGPDNHAALWAKVFVTTLVSPNEFTHDCSKDHLDSESWAMRSRDFGDGDRLVRLSFAESRRKLPETAVVIHLELFGRRFREMLQGSGISFPSIADAQRELPCPIPETLLSSSRTPRFPFSRDETSGRDDDSSHHSDVGVSLSTVLQLQRLLSHLEEDFSGPLAAAAEASITPSQPGPSSPQIEDMESESTPYIPGGSISTLLQLQQLFSDFEHDLRDVATQQSKQVRDAPSQPGPSSPQVETLETDSPHHAGAPDIPIEALQQFHRLMNGFEKEFLGLTAQQSPFTASQPGPSPRQIETLETDSSRVIQDDLQNDLPALTTTQARTLVTASPPRPPSRTSFTARILRFLSGKLRHDTTPTQGNSTPVSS</sequence>
<dbReference type="PANTHER" id="PTHR10622:SF10">
    <property type="entry name" value="HET DOMAIN-CONTAINING PROTEIN"/>
    <property type="match status" value="1"/>
</dbReference>
<feature type="region of interest" description="Disordered" evidence="1">
    <location>
        <begin position="530"/>
        <end position="564"/>
    </location>
</feature>
<dbReference type="PANTHER" id="PTHR10622">
    <property type="entry name" value="HET DOMAIN-CONTAINING PROTEIN"/>
    <property type="match status" value="1"/>
</dbReference>
<feature type="region of interest" description="Disordered" evidence="1">
    <location>
        <begin position="415"/>
        <end position="448"/>
    </location>
</feature>
<dbReference type="AlphaFoldDB" id="A0A5K1JVR8"/>
<evidence type="ECO:0000256" key="1">
    <source>
        <dbReference type="SAM" id="MobiDB-lite"/>
    </source>
</evidence>
<evidence type="ECO:0000259" key="2">
    <source>
        <dbReference type="Pfam" id="PF26640"/>
    </source>
</evidence>
<proteinExistence type="predicted"/>
<reference evidence="3" key="1">
    <citation type="submission" date="2019-10" db="EMBL/GenBank/DDBJ databases">
        <authorList>
            <person name="Nor Muhammad N."/>
        </authorList>
    </citation>
    <scope>NUCLEOTIDE SEQUENCE</scope>
</reference>
<feature type="region of interest" description="Disordered" evidence="1">
    <location>
        <begin position="476"/>
        <end position="506"/>
    </location>
</feature>
<evidence type="ECO:0000313" key="3">
    <source>
        <dbReference type="EMBL" id="VWO96082.1"/>
    </source>
</evidence>
<protein>
    <submittedName>
        <fullName evidence="3">N/A</fullName>
    </submittedName>
</protein>
<feature type="domain" description="DUF8212" evidence="2">
    <location>
        <begin position="36"/>
        <end position="152"/>
    </location>
</feature>
<dbReference type="EMBL" id="LR725349">
    <property type="protein sequence ID" value="VWO96082.1"/>
    <property type="molecule type" value="Genomic_DNA"/>
</dbReference>
<dbReference type="Pfam" id="PF26640">
    <property type="entry name" value="DUF8212"/>
    <property type="match status" value="1"/>
</dbReference>
<organism evidence="3">
    <name type="scientific">Ganoderma boninense</name>
    <dbReference type="NCBI Taxonomy" id="34458"/>
    <lineage>
        <taxon>Eukaryota</taxon>
        <taxon>Fungi</taxon>
        <taxon>Dikarya</taxon>
        <taxon>Basidiomycota</taxon>
        <taxon>Agaricomycotina</taxon>
        <taxon>Agaricomycetes</taxon>
        <taxon>Polyporales</taxon>
        <taxon>Polyporaceae</taxon>
        <taxon>Ganoderma</taxon>
    </lineage>
</organism>